<evidence type="ECO:0000313" key="2">
    <source>
        <dbReference type="EMBL" id="CAD9618365.1"/>
    </source>
</evidence>
<keyword evidence="1" id="KW-1133">Transmembrane helix</keyword>
<dbReference type="AlphaFoldDB" id="A0A7S2PTA7"/>
<gene>
    <name evidence="2" type="ORF">SMAR0320_LOCUS16645</name>
</gene>
<accession>A0A7S2PTA7</accession>
<name>A0A7S2PTA7_9STRA</name>
<sequence>MFHIQSQTTTTGIFSRQRQRSLLLILLLAAGIVFTMFTFPRFSRDPPPELELEVGSGPDAAAAAATTVVKPPAPAETKTAVAATTSTTITTTTAQNSVAQISWKCTNDSELRRKIESSDNVIIAMPAKAAGTSFKRFAQECNPPKSADIGFSSNIYDRKNMKEILTHSWDMPRIIPAHFWIPEHLSKLLRNASRKTLIIYSHRDESSRFNSAVKHVLTQWCKGEPNPPIPEPRSKFFNKIDGDNCYLDENKLIDKVLQPHRFEMHFSTNRILTCQSYHSIEEYAPNMIFVDYSNASKIQELLSEKYCPNMKSTFEITTPKTYKIYITREEDGESVLLSDWMDRKMPFLEWTLQLNDQASCLVKTRQMEDELDSCEGGFLDAKSVPK</sequence>
<feature type="transmembrane region" description="Helical" evidence="1">
    <location>
        <begin position="21"/>
        <end position="39"/>
    </location>
</feature>
<organism evidence="2">
    <name type="scientific">Skeletonema marinoi</name>
    <dbReference type="NCBI Taxonomy" id="267567"/>
    <lineage>
        <taxon>Eukaryota</taxon>
        <taxon>Sar</taxon>
        <taxon>Stramenopiles</taxon>
        <taxon>Ochrophyta</taxon>
        <taxon>Bacillariophyta</taxon>
        <taxon>Coscinodiscophyceae</taxon>
        <taxon>Thalassiosirophycidae</taxon>
        <taxon>Thalassiosirales</taxon>
        <taxon>Skeletonemataceae</taxon>
        <taxon>Skeletonema</taxon>
        <taxon>Skeletonema marinoi-dohrnii complex</taxon>
    </lineage>
</organism>
<dbReference type="EMBL" id="HBGZ01023424">
    <property type="protein sequence ID" value="CAD9618365.1"/>
    <property type="molecule type" value="Transcribed_RNA"/>
</dbReference>
<keyword evidence="1" id="KW-0812">Transmembrane</keyword>
<proteinExistence type="predicted"/>
<reference evidence="2" key="1">
    <citation type="submission" date="2021-01" db="EMBL/GenBank/DDBJ databases">
        <authorList>
            <person name="Corre E."/>
            <person name="Pelletier E."/>
            <person name="Niang G."/>
            <person name="Scheremetjew M."/>
            <person name="Finn R."/>
            <person name="Kale V."/>
            <person name="Holt S."/>
            <person name="Cochrane G."/>
            <person name="Meng A."/>
            <person name="Brown T."/>
            <person name="Cohen L."/>
        </authorList>
    </citation>
    <scope>NUCLEOTIDE SEQUENCE</scope>
    <source>
        <strain evidence="2">SM1012Den-03</strain>
    </source>
</reference>
<evidence type="ECO:0000256" key="1">
    <source>
        <dbReference type="SAM" id="Phobius"/>
    </source>
</evidence>
<protein>
    <submittedName>
        <fullName evidence="2">Uncharacterized protein</fullName>
    </submittedName>
</protein>
<keyword evidence="1" id="KW-0472">Membrane</keyword>